<feature type="binding site" evidence="9">
    <location>
        <begin position="66"/>
        <end position="75"/>
    </location>
    <ligand>
        <name>substrate</name>
    </ligand>
</feature>
<dbReference type="AlphaFoldDB" id="A0A975YKG6"/>
<feature type="binding site" evidence="9 11">
    <location>
        <position position="196"/>
    </location>
    <ligand>
        <name>substrate</name>
    </ligand>
</feature>
<dbReference type="InterPro" id="IPR047596">
    <property type="entry name" value="OMPdecase_bac"/>
</dbReference>
<evidence type="ECO:0000313" key="14">
    <source>
        <dbReference type="EMBL" id="QXM25734.1"/>
    </source>
</evidence>
<dbReference type="CDD" id="cd04725">
    <property type="entry name" value="OMP_decarboxylase_like"/>
    <property type="match status" value="1"/>
</dbReference>
<evidence type="ECO:0000259" key="13">
    <source>
        <dbReference type="SMART" id="SM00934"/>
    </source>
</evidence>
<feature type="active site" description="For OMPdecase activity" evidence="10">
    <location>
        <position position="66"/>
    </location>
</feature>
<dbReference type="GO" id="GO:0005829">
    <property type="term" value="C:cytosol"/>
    <property type="evidence" value="ECO:0007669"/>
    <property type="project" value="TreeGrafter"/>
</dbReference>
<comment type="function">
    <text evidence="1 9">Catalyzes the decarboxylation of orotidine 5'-monophosphate (OMP) to uridine 5'-monophosphate (UMP).</text>
</comment>
<dbReference type="InterPro" id="IPR001754">
    <property type="entry name" value="OMPdeCOase_dom"/>
</dbReference>
<feature type="domain" description="Orotidine 5'-phosphate decarboxylase" evidence="13">
    <location>
        <begin position="11"/>
        <end position="232"/>
    </location>
</feature>
<feature type="binding site" evidence="9 11">
    <location>
        <position position="217"/>
    </location>
    <ligand>
        <name>substrate</name>
    </ligand>
</feature>
<dbReference type="InterPro" id="IPR018089">
    <property type="entry name" value="OMPdecase_AS"/>
</dbReference>
<dbReference type="Proteomes" id="UP000694001">
    <property type="component" value="Chromosome"/>
</dbReference>
<comment type="similarity">
    <text evidence="8 9">Belongs to the OMP decarboxylase family. Type 1 subfamily.</text>
</comment>
<feature type="active site" description="For OMPdecase activity" evidence="10">
    <location>
        <position position="71"/>
    </location>
</feature>
<dbReference type="PROSITE" id="PS00156">
    <property type="entry name" value="OMPDECASE"/>
    <property type="match status" value="1"/>
</dbReference>
<dbReference type="EMBL" id="CP076448">
    <property type="protein sequence ID" value="QXM25734.1"/>
    <property type="molecule type" value="Genomic_DNA"/>
</dbReference>
<evidence type="ECO:0000256" key="11">
    <source>
        <dbReference type="PIRSR" id="PIRSR614732-2"/>
    </source>
</evidence>
<dbReference type="PANTHER" id="PTHR32119">
    <property type="entry name" value="OROTIDINE 5'-PHOSPHATE DECARBOXYLASE"/>
    <property type="match status" value="1"/>
</dbReference>
<proteinExistence type="inferred from homology"/>
<protein>
    <recommendedName>
        <fullName evidence="9">Orotidine 5'-phosphate decarboxylase</fullName>
        <ecNumber evidence="9">4.1.1.23</ecNumber>
    </recommendedName>
    <alternativeName>
        <fullName evidence="9">OMP decarboxylase</fullName>
        <shortName evidence="9">OMPDCase</shortName>
        <shortName evidence="9">OMPdecase</shortName>
    </alternativeName>
</protein>
<name>A0A975YKG6_9PROT</name>
<feature type="binding site" evidence="9 11">
    <location>
        <position position="187"/>
    </location>
    <ligand>
        <name>substrate</name>
    </ligand>
</feature>
<evidence type="ECO:0000256" key="7">
    <source>
        <dbReference type="ARBA" id="ARBA00049157"/>
    </source>
</evidence>
<keyword evidence="6 9" id="KW-0456">Lyase</keyword>
<evidence type="ECO:0000256" key="5">
    <source>
        <dbReference type="ARBA" id="ARBA00022975"/>
    </source>
</evidence>
<dbReference type="InterPro" id="IPR014732">
    <property type="entry name" value="OMPdecase"/>
</dbReference>
<evidence type="ECO:0000256" key="1">
    <source>
        <dbReference type="ARBA" id="ARBA00002356"/>
    </source>
</evidence>
<evidence type="ECO:0000313" key="15">
    <source>
        <dbReference type="Proteomes" id="UP000694001"/>
    </source>
</evidence>
<evidence type="ECO:0000256" key="9">
    <source>
        <dbReference type="HAMAP-Rule" id="MF_01200"/>
    </source>
</evidence>
<feature type="binding site" evidence="9 11">
    <location>
        <position position="39"/>
    </location>
    <ligand>
        <name>substrate</name>
    </ligand>
</feature>
<organism evidence="14 15">
    <name type="scientific">Elioraea tepida</name>
    <dbReference type="NCBI Taxonomy" id="2843330"/>
    <lineage>
        <taxon>Bacteria</taxon>
        <taxon>Pseudomonadati</taxon>
        <taxon>Pseudomonadota</taxon>
        <taxon>Alphaproteobacteria</taxon>
        <taxon>Acetobacterales</taxon>
        <taxon>Elioraeaceae</taxon>
        <taxon>Elioraea</taxon>
    </lineage>
</organism>
<feature type="binding site" evidence="9 11">
    <location>
        <position position="126"/>
    </location>
    <ligand>
        <name>substrate</name>
    </ligand>
</feature>
<dbReference type="HAMAP" id="MF_01200_B">
    <property type="entry name" value="OMPdecase_type1_B"/>
    <property type="match status" value="1"/>
</dbReference>
<dbReference type="GO" id="GO:0044205">
    <property type="term" value="P:'de novo' UMP biosynthetic process"/>
    <property type="evidence" value="ECO:0007669"/>
    <property type="project" value="UniProtKB-UniRule"/>
</dbReference>
<keyword evidence="5 9" id="KW-0665">Pyrimidine biosynthesis</keyword>
<dbReference type="FunFam" id="3.20.20.70:FF:000015">
    <property type="entry name" value="Orotidine 5'-phosphate decarboxylase"/>
    <property type="match status" value="1"/>
</dbReference>
<dbReference type="EC" id="4.1.1.23" evidence="9"/>
<feature type="active site" description="Proton donor" evidence="9">
    <location>
        <position position="68"/>
    </location>
</feature>
<accession>A0A975YKG6</accession>
<dbReference type="GO" id="GO:0006207">
    <property type="term" value="P:'de novo' pyrimidine nucleobase biosynthetic process"/>
    <property type="evidence" value="ECO:0007669"/>
    <property type="project" value="InterPro"/>
</dbReference>
<evidence type="ECO:0000256" key="4">
    <source>
        <dbReference type="ARBA" id="ARBA00022793"/>
    </source>
</evidence>
<evidence type="ECO:0000256" key="10">
    <source>
        <dbReference type="PIRSR" id="PIRSR614732-1"/>
    </source>
</evidence>
<comment type="subunit">
    <text evidence="3 9">Homodimer.</text>
</comment>
<comment type="pathway">
    <text evidence="2 9 12">Pyrimidine metabolism; UMP biosynthesis via de novo pathway; UMP from orotate: step 2/2.</text>
</comment>
<dbReference type="GO" id="GO:0004590">
    <property type="term" value="F:orotidine-5'-phosphate decarboxylase activity"/>
    <property type="evidence" value="ECO:0007669"/>
    <property type="project" value="UniProtKB-UniRule"/>
</dbReference>
<feature type="binding site" evidence="9 11">
    <location>
        <position position="216"/>
    </location>
    <ligand>
        <name>substrate</name>
    </ligand>
</feature>
<keyword evidence="15" id="KW-1185">Reference proteome</keyword>
<dbReference type="SMART" id="SM00934">
    <property type="entry name" value="OMPdecase"/>
    <property type="match status" value="1"/>
</dbReference>
<evidence type="ECO:0000256" key="6">
    <source>
        <dbReference type="ARBA" id="ARBA00023239"/>
    </source>
</evidence>
<evidence type="ECO:0000256" key="2">
    <source>
        <dbReference type="ARBA" id="ARBA00004861"/>
    </source>
</evidence>
<evidence type="ECO:0000256" key="12">
    <source>
        <dbReference type="RuleBase" id="RU000512"/>
    </source>
</evidence>
<reference evidence="14" key="1">
    <citation type="submission" date="2021-06" db="EMBL/GenBank/DDBJ databases">
        <title>Elioraea tepida, sp. nov., a moderately thermophilic aerobic anoxygenic phototrophic bacterium isolated from an alkaline siliceous hot spring mat community in Yellowstone National Park, WY, USA.</title>
        <authorList>
            <person name="Saini M.K."/>
            <person name="Yoshida S."/>
            <person name="Sebastian A."/>
            <person name="Hirose S."/>
            <person name="Hara E."/>
            <person name="Tamaki H."/>
            <person name="Soulier N.T."/>
            <person name="Albert I."/>
            <person name="Hanada S."/>
            <person name="Bryant D.A."/>
            <person name="Tank M."/>
        </authorList>
    </citation>
    <scope>NUCLEOTIDE SEQUENCE</scope>
    <source>
        <strain evidence="14">MS-P2</strain>
    </source>
</reference>
<dbReference type="RefSeq" id="WP_218286786.1">
    <property type="nucleotide sequence ID" value="NZ_CP076448.1"/>
</dbReference>
<dbReference type="Pfam" id="PF00215">
    <property type="entry name" value="OMPdecase"/>
    <property type="match status" value="1"/>
</dbReference>
<evidence type="ECO:0000256" key="3">
    <source>
        <dbReference type="ARBA" id="ARBA00011738"/>
    </source>
</evidence>
<dbReference type="NCBIfam" id="NF001273">
    <property type="entry name" value="PRK00230.1"/>
    <property type="match status" value="1"/>
</dbReference>
<dbReference type="PANTHER" id="PTHR32119:SF2">
    <property type="entry name" value="OROTIDINE 5'-PHOSPHATE DECARBOXYLASE"/>
    <property type="match status" value="1"/>
</dbReference>
<keyword evidence="4 9" id="KW-0210">Decarboxylase</keyword>
<dbReference type="KEGG" id="elio:KO353_05885"/>
<evidence type="ECO:0000256" key="8">
    <source>
        <dbReference type="ARBA" id="ARBA00061012"/>
    </source>
</evidence>
<feature type="active site" description="For OMPdecase activity" evidence="10">
    <location>
        <position position="68"/>
    </location>
</feature>
<comment type="catalytic activity">
    <reaction evidence="7 9 12">
        <text>orotidine 5'-phosphate + H(+) = UMP + CO2</text>
        <dbReference type="Rhea" id="RHEA:11596"/>
        <dbReference type="ChEBI" id="CHEBI:15378"/>
        <dbReference type="ChEBI" id="CHEBI:16526"/>
        <dbReference type="ChEBI" id="CHEBI:57538"/>
        <dbReference type="ChEBI" id="CHEBI:57865"/>
        <dbReference type="EC" id="4.1.1.23"/>
    </reaction>
</comment>
<feature type="binding site" evidence="9 11">
    <location>
        <position position="17"/>
    </location>
    <ligand>
        <name>substrate</name>
    </ligand>
</feature>
<gene>
    <name evidence="9 14" type="primary">pyrF</name>
    <name evidence="14" type="ORF">KO353_05885</name>
</gene>
<sequence>MPARPSSPAARLIVALDTADLARATALARALAGEVGLVKVGLELFVAEGPRAVAEIAALGAPVFLDLKLHDIPNTVAGAVRSANALGAAMLTVHAAGGAEMISAARSAAEAAGAARPMILAVTVLTSLGAADLAATGVAGGPVQQVLRLARLAVESGADGIVCSPREVAPLRDALGPGVPLIVPGIRPAGADAGDQKRVMTPAEALAAGADWLVIGRPITGAADPAAAARAIAASLG</sequence>
<dbReference type="NCBIfam" id="TIGR01740">
    <property type="entry name" value="pyrF"/>
    <property type="match status" value="1"/>
</dbReference>